<dbReference type="InterPro" id="IPR036865">
    <property type="entry name" value="CRAL-TRIO_dom_sf"/>
</dbReference>
<feature type="domain" description="CRAL-TRIO" evidence="2">
    <location>
        <begin position="99"/>
        <end position="273"/>
    </location>
</feature>
<sequence length="299" mass="34985">MNLKSVLFSGVLILLCLCNLSNQASLSDNLTLTYKQKQILDEFRTLVSSRLPHEYMKKDIYLVRWLRARNFNIHDAELMLINNLEWRKENGIDTILDEDWSDFEKDFPFDIQGCDKEGRPVITVPVGDWDIRKAVLAGKQKRTMRYFDKLFEEITTYIRISQEKGENVKQYDLIVEMSNYNLINQGCAMCIPIYHHFLQTYANYYPGTGHSTTLVNVPNIFLTLWEILIPFRSSRDEFHMYGKNTIEWQAALLKFIDKAQLTKAFGGVRNEPYTSDELKGDGGHFKCPKYVNMSYFFCN</sequence>
<accession>A0A226DGT9</accession>
<dbReference type="SUPFAM" id="SSF46938">
    <property type="entry name" value="CRAL/TRIO N-terminal domain"/>
    <property type="match status" value="1"/>
</dbReference>
<dbReference type="PROSITE" id="PS50191">
    <property type="entry name" value="CRAL_TRIO"/>
    <property type="match status" value="1"/>
</dbReference>
<dbReference type="InterPro" id="IPR036273">
    <property type="entry name" value="CRAL/TRIO_N_dom_sf"/>
</dbReference>
<evidence type="ECO:0000259" key="2">
    <source>
        <dbReference type="PROSITE" id="PS50191"/>
    </source>
</evidence>
<dbReference type="InterPro" id="IPR011074">
    <property type="entry name" value="CRAL/TRIO_N_dom"/>
</dbReference>
<keyword evidence="4" id="KW-1185">Reference proteome</keyword>
<keyword evidence="1" id="KW-0732">Signal</keyword>
<dbReference type="SMART" id="SM01100">
    <property type="entry name" value="CRAL_TRIO_N"/>
    <property type="match status" value="1"/>
</dbReference>
<evidence type="ECO:0000256" key="1">
    <source>
        <dbReference type="SAM" id="SignalP"/>
    </source>
</evidence>
<dbReference type="CDD" id="cd00170">
    <property type="entry name" value="SEC14"/>
    <property type="match status" value="1"/>
</dbReference>
<evidence type="ECO:0000313" key="4">
    <source>
        <dbReference type="Proteomes" id="UP000198287"/>
    </source>
</evidence>
<dbReference type="InterPro" id="IPR051064">
    <property type="entry name" value="SEC14/CRAL-TRIO_domain"/>
</dbReference>
<feature type="signal peptide" evidence="1">
    <location>
        <begin position="1"/>
        <end position="23"/>
    </location>
</feature>
<feature type="chain" id="PRO_5013325130" description="CRAL-TRIO domain-containing protein" evidence="1">
    <location>
        <begin position="24"/>
        <end position="299"/>
    </location>
</feature>
<dbReference type="AlphaFoldDB" id="A0A226DGT9"/>
<organism evidence="3 4">
    <name type="scientific">Folsomia candida</name>
    <name type="common">Springtail</name>
    <dbReference type="NCBI Taxonomy" id="158441"/>
    <lineage>
        <taxon>Eukaryota</taxon>
        <taxon>Metazoa</taxon>
        <taxon>Ecdysozoa</taxon>
        <taxon>Arthropoda</taxon>
        <taxon>Hexapoda</taxon>
        <taxon>Collembola</taxon>
        <taxon>Entomobryomorpha</taxon>
        <taxon>Isotomoidea</taxon>
        <taxon>Isotomidae</taxon>
        <taxon>Proisotominae</taxon>
        <taxon>Folsomia</taxon>
    </lineage>
</organism>
<dbReference type="SMART" id="SM00516">
    <property type="entry name" value="SEC14"/>
    <property type="match status" value="1"/>
</dbReference>
<dbReference type="OrthoDB" id="6406821at2759"/>
<dbReference type="PANTHER" id="PTHR23324">
    <property type="entry name" value="SEC14 RELATED PROTEIN"/>
    <property type="match status" value="1"/>
</dbReference>
<dbReference type="EMBL" id="LNIX01000019">
    <property type="protein sequence ID" value="OXA44762.1"/>
    <property type="molecule type" value="Genomic_DNA"/>
</dbReference>
<proteinExistence type="predicted"/>
<dbReference type="InterPro" id="IPR001251">
    <property type="entry name" value="CRAL-TRIO_dom"/>
</dbReference>
<comment type="caution">
    <text evidence="3">The sequence shown here is derived from an EMBL/GenBank/DDBJ whole genome shotgun (WGS) entry which is preliminary data.</text>
</comment>
<dbReference type="Gene3D" id="3.40.525.10">
    <property type="entry name" value="CRAL-TRIO lipid binding domain"/>
    <property type="match status" value="1"/>
</dbReference>
<dbReference type="SUPFAM" id="SSF52087">
    <property type="entry name" value="CRAL/TRIO domain"/>
    <property type="match status" value="1"/>
</dbReference>
<dbReference type="OMA" id="ITTYIRI"/>
<name>A0A226DGT9_FOLCA</name>
<dbReference type="Pfam" id="PF00650">
    <property type="entry name" value="CRAL_TRIO"/>
    <property type="match status" value="1"/>
</dbReference>
<dbReference type="GO" id="GO:0005737">
    <property type="term" value="C:cytoplasm"/>
    <property type="evidence" value="ECO:0007669"/>
    <property type="project" value="TreeGrafter"/>
</dbReference>
<protein>
    <recommendedName>
        <fullName evidence="2">CRAL-TRIO domain-containing protein</fullName>
    </recommendedName>
</protein>
<evidence type="ECO:0000313" key="3">
    <source>
        <dbReference type="EMBL" id="OXA44762.1"/>
    </source>
</evidence>
<gene>
    <name evidence="3" type="ORF">Fcan01_20898</name>
</gene>
<reference evidence="3 4" key="1">
    <citation type="submission" date="2015-12" db="EMBL/GenBank/DDBJ databases">
        <title>The genome of Folsomia candida.</title>
        <authorList>
            <person name="Faddeeva A."/>
            <person name="Derks M.F."/>
            <person name="Anvar Y."/>
            <person name="Smit S."/>
            <person name="Van Straalen N."/>
            <person name="Roelofs D."/>
        </authorList>
    </citation>
    <scope>NUCLEOTIDE SEQUENCE [LARGE SCALE GENOMIC DNA]</scope>
    <source>
        <strain evidence="3 4">VU population</strain>
        <tissue evidence="3">Whole body</tissue>
    </source>
</reference>
<dbReference type="Proteomes" id="UP000198287">
    <property type="component" value="Unassembled WGS sequence"/>
</dbReference>
<dbReference type="PANTHER" id="PTHR23324:SF83">
    <property type="entry name" value="SEC14-LIKE PROTEIN 2"/>
    <property type="match status" value="1"/>
</dbReference>